<keyword evidence="1" id="KW-1133">Transmembrane helix</keyword>
<accession>A0A1F7GF13</accession>
<keyword evidence="1" id="KW-0472">Membrane</keyword>
<sequence>MTKLKLDYQEKKILSVNLPYLVIFLILNLILLGFILFNVNQFLTNVQKIDSLDSEIAEYIAKKDILDFKNQIIEGEVDLDYVNQIFTQLVPIKEDYFSILSALERLSVETNFIITSYNFNVAESTPEKLAFVIEGQGSPNDFLRFLEEYNFSGGRLITIDKIDFTQEAFTGAKVNIKVYAGKAQANSKTLSKSEVDTFLIRRILEKVELNLQSQPTQFEDYSTKSNPF</sequence>
<organism evidence="2 3">
    <name type="scientific">Candidatus Roizmanbacteria bacterium RIFCSPHIGHO2_01_FULL_39_12c</name>
    <dbReference type="NCBI Taxonomy" id="1802031"/>
    <lineage>
        <taxon>Bacteria</taxon>
        <taxon>Candidatus Roizmaniibacteriota</taxon>
    </lineage>
</organism>
<protein>
    <submittedName>
        <fullName evidence="2">Uncharacterized protein</fullName>
    </submittedName>
</protein>
<evidence type="ECO:0000313" key="2">
    <source>
        <dbReference type="EMBL" id="OGK17052.1"/>
    </source>
</evidence>
<comment type="caution">
    <text evidence="2">The sequence shown here is derived from an EMBL/GenBank/DDBJ whole genome shotgun (WGS) entry which is preliminary data.</text>
</comment>
<dbReference type="Proteomes" id="UP000177208">
    <property type="component" value="Unassembled WGS sequence"/>
</dbReference>
<dbReference type="AlphaFoldDB" id="A0A1F7GF13"/>
<keyword evidence="1" id="KW-0812">Transmembrane</keyword>
<name>A0A1F7GF13_9BACT</name>
<gene>
    <name evidence="2" type="ORF">A2774_01330</name>
</gene>
<proteinExistence type="predicted"/>
<evidence type="ECO:0000313" key="3">
    <source>
        <dbReference type="Proteomes" id="UP000177208"/>
    </source>
</evidence>
<evidence type="ECO:0000256" key="1">
    <source>
        <dbReference type="SAM" id="Phobius"/>
    </source>
</evidence>
<feature type="transmembrane region" description="Helical" evidence="1">
    <location>
        <begin position="20"/>
        <end position="39"/>
    </location>
</feature>
<dbReference type="EMBL" id="MFZG01000014">
    <property type="protein sequence ID" value="OGK17052.1"/>
    <property type="molecule type" value="Genomic_DNA"/>
</dbReference>
<reference evidence="2 3" key="1">
    <citation type="journal article" date="2016" name="Nat. Commun.">
        <title>Thousands of microbial genomes shed light on interconnected biogeochemical processes in an aquifer system.</title>
        <authorList>
            <person name="Anantharaman K."/>
            <person name="Brown C.T."/>
            <person name="Hug L.A."/>
            <person name="Sharon I."/>
            <person name="Castelle C.J."/>
            <person name="Probst A.J."/>
            <person name="Thomas B.C."/>
            <person name="Singh A."/>
            <person name="Wilkins M.J."/>
            <person name="Karaoz U."/>
            <person name="Brodie E.L."/>
            <person name="Williams K.H."/>
            <person name="Hubbard S.S."/>
            <person name="Banfield J.F."/>
        </authorList>
    </citation>
    <scope>NUCLEOTIDE SEQUENCE [LARGE SCALE GENOMIC DNA]</scope>
</reference>